<accession>A0A6G1GP69</accession>
<evidence type="ECO:0000313" key="1">
    <source>
        <dbReference type="EMBL" id="KAF1982721.1"/>
    </source>
</evidence>
<keyword evidence="2" id="KW-1185">Reference proteome</keyword>
<gene>
    <name evidence="1" type="ORF">K402DRAFT_188749</name>
</gene>
<name>A0A6G1GP69_9PEZI</name>
<sequence>MLAPANVVFVCGLLYVTIRFGIEITGLYDRARSAFQDVDSLLTTLRTLTETLLTTKSYIDQHEQSPFSTDDNHVLPVSLFTNLLHCQRTLSGLRILAESSLLKEEKQGWLSQVVTQWHWEMGTGFRVCWDKYHIAALTESLTPMKGDIQNAIQQTSEFAASGRQG</sequence>
<dbReference type="AlphaFoldDB" id="A0A6G1GP69"/>
<dbReference type="OrthoDB" id="539213at2759"/>
<protein>
    <recommendedName>
        <fullName evidence="3">Fungal N-terminal domain-containing protein</fullName>
    </recommendedName>
</protein>
<organism evidence="1 2">
    <name type="scientific">Aulographum hederae CBS 113979</name>
    <dbReference type="NCBI Taxonomy" id="1176131"/>
    <lineage>
        <taxon>Eukaryota</taxon>
        <taxon>Fungi</taxon>
        <taxon>Dikarya</taxon>
        <taxon>Ascomycota</taxon>
        <taxon>Pezizomycotina</taxon>
        <taxon>Dothideomycetes</taxon>
        <taxon>Pleosporomycetidae</taxon>
        <taxon>Aulographales</taxon>
        <taxon>Aulographaceae</taxon>
    </lineage>
</organism>
<proteinExistence type="predicted"/>
<reference evidence="1" key="1">
    <citation type="journal article" date="2020" name="Stud. Mycol.">
        <title>101 Dothideomycetes genomes: a test case for predicting lifestyles and emergence of pathogens.</title>
        <authorList>
            <person name="Haridas S."/>
            <person name="Albert R."/>
            <person name="Binder M."/>
            <person name="Bloem J."/>
            <person name="Labutti K."/>
            <person name="Salamov A."/>
            <person name="Andreopoulos B."/>
            <person name="Baker S."/>
            <person name="Barry K."/>
            <person name="Bills G."/>
            <person name="Bluhm B."/>
            <person name="Cannon C."/>
            <person name="Castanera R."/>
            <person name="Culley D."/>
            <person name="Daum C."/>
            <person name="Ezra D."/>
            <person name="Gonzalez J."/>
            <person name="Henrissat B."/>
            <person name="Kuo A."/>
            <person name="Liang C."/>
            <person name="Lipzen A."/>
            <person name="Lutzoni F."/>
            <person name="Magnuson J."/>
            <person name="Mondo S."/>
            <person name="Nolan M."/>
            <person name="Ohm R."/>
            <person name="Pangilinan J."/>
            <person name="Park H.-J."/>
            <person name="Ramirez L."/>
            <person name="Alfaro M."/>
            <person name="Sun H."/>
            <person name="Tritt A."/>
            <person name="Yoshinaga Y."/>
            <person name="Zwiers L.-H."/>
            <person name="Turgeon B."/>
            <person name="Goodwin S."/>
            <person name="Spatafora J."/>
            <person name="Crous P."/>
            <person name="Grigoriev I."/>
        </authorList>
    </citation>
    <scope>NUCLEOTIDE SEQUENCE</scope>
    <source>
        <strain evidence="1">CBS 113979</strain>
    </source>
</reference>
<evidence type="ECO:0008006" key="3">
    <source>
        <dbReference type="Google" id="ProtNLM"/>
    </source>
</evidence>
<dbReference type="Proteomes" id="UP000800041">
    <property type="component" value="Unassembled WGS sequence"/>
</dbReference>
<evidence type="ECO:0000313" key="2">
    <source>
        <dbReference type="Proteomes" id="UP000800041"/>
    </source>
</evidence>
<dbReference type="EMBL" id="ML977181">
    <property type="protein sequence ID" value="KAF1982721.1"/>
    <property type="molecule type" value="Genomic_DNA"/>
</dbReference>